<name>A0A4Y9QX78_9MICO</name>
<dbReference type="RefSeq" id="WP_135121168.1">
    <property type="nucleotide sequence ID" value="NZ_SPQZ01000005.1"/>
</dbReference>
<dbReference type="InterPro" id="IPR043968">
    <property type="entry name" value="SGNH"/>
</dbReference>
<dbReference type="PANTHER" id="PTHR23028">
    <property type="entry name" value="ACETYLTRANSFERASE"/>
    <property type="match status" value="1"/>
</dbReference>
<keyword evidence="5" id="KW-1185">Reference proteome</keyword>
<keyword evidence="1" id="KW-1133">Transmembrane helix</keyword>
<feature type="transmembrane region" description="Helical" evidence="1">
    <location>
        <begin position="319"/>
        <end position="339"/>
    </location>
</feature>
<sequence>MAGRGQRTDIQGMRALAVGIVVLFHCGVPWLPGGYVGVDVFFVISGFLITTHLLSSLTGDGGIRFADFYARRARRILPASLVVVALTVLASILWVPPLMLRQMFTAAIATALYVPNVLFAVQGTDYLAETTPSVFQHYWSLGVEEQFYLVWPAVLALAFHLCRRSTRGLFAVIAVIVAASFVGGLVLTFTNPPWAFFSLPTRAWELGAGGLLAMVMRTDPAWVRSRGAGMAAWLGLAAIVGASLLFDETTLFPGYAALLPVLGAVLMIAGGDVATSWSPGRAMSLKPLQLLGLISYSVYLVHWPLIVIPQQAASPSAPLPPWALLALGAASIPLGALLYRFVETPFRNPPALVRARPRRSLLLAGAASVVIVVFSATAAQASSAQRLDSGTAAPVSAPRAHPVGTAFVASNIRPALRLTSDDNPAIYDDGCHRDIPSTDASACTFGSDPDAPRVVLFGDSHGAQWFPALLPLAEAGTILLETDTKSDCPSVLVDPETVEPYPQCERWRSDVIERLNAAPPALIVLASYSEHYRPPAASAESYGEQWRAALEKTVAALPAVPVDWITDTPHQESTPSICLSAHLDDADACAVDRDDAIDTALQEQERTVDGIGWIDMNDYVCGPEKCTAVIGSYLVYRDRDHLTATYSRALSELLAEKLDLASLDGDADGGEGGDGAR</sequence>
<keyword evidence="4" id="KW-0808">Transferase</keyword>
<feature type="transmembrane region" description="Helical" evidence="1">
    <location>
        <begin position="287"/>
        <end position="307"/>
    </location>
</feature>
<gene>
    <name evidence="4" type="ORF">E4M00_14345</name>
</gene>
<feature type="transmembrane region" description="Helical" evidence="1">
    <location>
        <begin position="12"/>
        <end position="30"/>
    </location>
</feature>
<dbReference type="GO" id="GO:0016020">
    <property type="term" value="C:membrane"/>
    <property type="evidence" value="ECO:0007669"/>
    <property type="project" value="TreeGrafter"/>
</dbReference>
<feature type="transmembrane region" description="Helical" evidence="1">
    <location>
        <begin position="360"/>
        <end position="379"/>
    </location>
</feature>
<dbReference type="EMBL" id="SPQZ01000005">
    <property type="protein sequence ID" value="TFV96488.1"/>
    <property type="molecule type" value="Genomic_DNA"/>
</dbReference>
<dbReference type="AlphaFoldDB" id="A0A4Y9QX78"/>
<evidence type="ECO:0000256" key="1">
    <source>
        <dbReference type="SAM" id="Phobius"/>
    </source>
</evidence>
<dbReference type="InterPro" id="IPR050879">
    <property type="entry name" value="Acyltransferase_3"/>
</dbReference>
<dbReference type="Pfam" id="PF19040">
    <property type="entry name" value="SGNH"/>
    <property type="match status" value="1"/>
</dbReference>
<evidence type="ECO:0000259" key="3">
    <source>
        <dbReference type="Pfam" id="PF19040"/>
    </source>
</evidence>
<accession>A0A4Y9QX78</accession>
<feature type="transmembrane region" description="Helical" evidence="1">
    <location>
        <begin position="252"/>
        <end position="275"/>
    </location>
</feature>
<feature type="transmembrane region" description="Helical" evidence="1">
    <location>
        <begin position="227"/>
        <end position="246"/>
    </location>
</feature>
<dbReference type="Proteomes" id="UP000298127">
    <property type="component" value="Unassembled WGS sequence"/>
</dbReference>
<dbReference type="GO" id="GO:0016747">
    <property type="term" value="F:acyltransferase activity, transferring groups other than amino-acyl groups"/>
    <property type="evidence" value="ECO:0007669"/>
    <property type="project" value="InterPro"/>
</dbReference>
<feature type="transmembrane region" description="Helical" evidence="1">
    <location>
        <begin position="169"/>
        <end position="189"/>
    </location>
</feature>
<feature type="domain" description="SGNH" evidence="3">
    <location>
        <begin position="431"/>
        <end position="655"/>
    </location>
</feature>
<keyword evidence="4" id="KW-0012">Acyltransferase</keyword>
<dbReference type="Pfam" id="PF01757">
    <property type="entry name" value="Acyl_transf_3"/>
    <property type="match status" value="1"/>
</dbReference>
<protein>
    <submittedName>
        <fullName evidence="4">Acyltransferase</fullName>
    </submittedName>
</protein>
<dbReference type="GO" id="GO:0009103">
    <property type="term" value="P:lipopolysaccharide biosynthetic process"/>
    <property type="evidence" value="ECO:0007669"/>
    <property type="project" value="TreeGrafter"/>
</dbReference>
<dbReference type="InterPro" id="IPR002656">
    <property type="entry name" value="Acyl_transf_3_dom"/>
</dbReference>
<evidence type="ECO:0000313" key="5">
    <source>
        <dbReference type="Proteomes" id="UP000298127"/>
    </source>
</evidence>
<organism evidence="4 5">
    <name type="scientific">Orlajensenia leifsoniae</name>
    <dbReference type="NCBI Taxonomy" id="2561933"/>
    <lineage>
        <taxon>Bacteria</taxon>
        <taxon>Bacillati</taxon>
        <taxon>Actinomycetota</taxon>
        <taxon>Actinomycetes</taxon>
        <taxon>Micrococcales</taxon>
        <taxon>Microbacteriaceae</taxon>
        <taxon>Orlajensenia</taxon>
    </lineage>
</organism>
<reference evidence="4 5" key="1">
    <citation type="journal article" date="2018" name="J. Microbiol.">
        <title>Leifsonia flava sp. nov., a novel actinobacterium isolated from the rhizosphere of Aquilegia viridiflora.</title>
        <authorList>
            <person name="Cai Y."/>
            <person name="Tao W.Z."/>
            <person name="Ma Y.J."/>
            <person name="Cheng J."/>
            <person name="Zhang M.Y."/>
            <person name="Zhang Y.X."/>
        </authorList>
    </citation>
    <scope>NUCLEOTIDE SEQUENCE [LARGE SCALE GENOMIC DNA]</scope>
    <source>
        <strain evidence="4 5">SYP-B2174</strain>
    </source>
</reference>
<feature type="transmembrane region" description="Helical" evidence="1">
    <location>
        <begin position="195"/>
        <end position="215"/>
    </location>
</feature>
<keyword evidence="1" id="KW-0472">Membrane</keyword>
<feature type="domain" description="Acyltransferase 3" evidence="2">
    <location>
        <begin position="9"/>
        <end position="340"/>
    </location>
</feature>
<dbReference type="PANTHER" id="PTHR23028:SF53">
    <property type="entry name" value="ACYL_TRANSF_3 DOMAIN-CONTAINING PROTEIN"/>
    <property type="match status" value="1"/>
</dbReference>
<keyword evidence="1" id="KW-0812">Transmembrane</keyword>
<feature type="transmembrane region" description="Helical" evidence="1">
    <location>
        <begin position="36"/>
        <end position="55"/>
    </location>
</feature>
<evidence type="ECO:0000259" key="2">
    <source>
        <dbReference type="Pfam" id="PF01757"/>
    </source>
</evidence>
<comment type="caution">
    <text evidence="4">The sequence shown here is derived from an EMBL/GenBank/DDBJ whole genome shotgun (WGS) entry which is preliminary data.</text>
</comment>
<feature type="transmembrane region" description="Helical" evidence="1">
    <location>
        <begin position="76"/>
        <end position="95"/>
    </location>
</feature>
<proteinExistence type="predicted"/>
<evidence type="ECO:0000313" key="4">
    <source>
        <dbReference type="EMBL" id="TFV96488.1"/>
    </source>
</evidence>